<accession>A0A136WDH6</accession>
<gene>
    <name evidence="1" type="ORF">CLNEO_23230</name>
</gene>
<dbReference type="Proteomes" id="UP000070539">
    <property type="component" value="Unassembled WGS sequence"/>
</dbReference>
<reference evidence="1 2" key="1">
    <citation type="submission" date="2016-01" db="EMBL/GenBank/DDBJ databases">
        <title>Genome sequence of Clostridium neopropionicum X4, DSM-3847.</title>
        <authorList>
            <person name="Poehlein A."/>
            <person name="Beck M.H."/>
            <person name="Bengelsdorf F.R."/>
            <person name="Daniel R."/>
            <person name="Duerre P."/>
        </authorList>
    </citation>
    <scope>NUCLEOTIDE SEQUENCE [LARGE SCALE GENOMIC DNA]</scope>
    <source>
        <strain evidence="1 2">DSM-3847</strain>
    </source>
</reference>
<keyword evidence="2" id="KW-1185">Reference proteome</keyword>
<organism evidence="1 2">
    <name type="scientific">Anaerotignum neopropionicum</name>
    <dbReference type="NCBI Taxonomy" id="36847"/>
    <lineage>
        <taxon>Bacteria</taxon>
        <taxon>Bacillati</taxon>
        <taxon>Bacillota</taxon>
        <taxon>Clostridia</taxon>
        <taxon>Lachnospirales</taxon>
        <taxon>Anaerotignaceae</taxon>
        <taxon>Anaerotignum</taxon>
    </lineage>
</organism>
<dbReference type="EMBL" id="LRVM01000008">
    <property type="protein sequence ID" value="KXL52389.1"/>
    <property type="molecule type" value="Genomic_DNA"/>
</dbReference>
<comment type="caution">
    <text evidence="1">The sequence shown here is derived from an EMBL/GenBank/DDBJ whole genome shotgun (WGS) entry which is preliminary data.</text>
</comment>
<name>A0A136WDH6_9FIRM</name>
<evidence type="ECO:0000313" key="1">
    <source>
        <dbReference type="EMBL" id="KXL52389.1"/>
    </source>
</evidence>
<protein>
    <submittedName>
        <fullName evidence="1">Uncharacterized protein</fullName>
    </submittedName>
</protein>
<proteinExistence type="predicted"/>
<evidence type="ECO:0000313" key="2">
    <source>
        <dbReference type="Proteomes" id="UP000070539"/>
    </source>
</evidence>
<sequence length="68" mass="7456">MFYNHWETQRDPDAPTTVGGGIGYGVPFGIKNTPLVIYSIPYCLTLGVQFNCIGSALSCLYAKTSFME</sequence>
<dbReference type="AlphaFoldDB" id="A0A136WDH6"/>